<dbReference type="GO" id="GO:0005789">
    <property type="term" value="C:endoplasmic reticulum membrane"/>
    <property type="evidence" value="ECO:0007669"/>
    <property type="project" value="TreeGrafter"/>
</dbReference>
<dbReference type="SUPFAM" id="SSF49899">
    <property type="entry name" value="Concanavalin A-like lectins/glucanases"/>
    <property type="match status" value="1"/>
</dbReference>
<accession>A0AAD1XN79</accession>
<dbReference type="AlphaFoldDB" id="A0AAD1XN79"/>
<evidence type="ECO:0000256" key="4">
    <source>
        <dbReference type="RuleBase" id="RU362126"/>
    </source>
</evidence>
<dbReference type="GO" id="GO:0006457">
    <property type="term" value="P:protein folding"/>
    <property type="evidence" value="ECO:0007669"/>
    <property type="project" value="InterPro"/>
</dbReference>
<comment type="similarity">
    <text evidence="2 4">Belongs to the calreticulin family.</text>
</comment>
<dbReference type="EMBL" id="CAMPGE010017285">
    <property type="protein sequence ID" value="CAI2375780.1"/>
    <property type="molecule type" value="Genomic_DNA"/>
</dbReference>
<evidence type="ECO:0000256" key="1">
    <source>
        <dbReference type="ARBA" id="ARBA00004240"/>
    </source>
</evidence>
<name>A0AAD1XN79_EUPCR</name>
<dbReference type="GO" id="GO:0051082">
    <property type="term" value="F:unfolded protein binding"/>
    <property type="evidence" value="ECO:0007669"/>
    <property type="project" value="InterPro"/>
</dbReference>
<proteinExistence type="inferred from homology"/>
<feature type="signal peptide" evidence="4">
    <location>
        <begin position="1"/>
        <end position="27"/>
    </location>
</feature>
<dbReference type="InterPro" id="IPR013320">
    <property type="entry name" value="ConA-like_dom_sf"/>
</dbReference>
<sequence length="307" mass="35370">MTRVNSKIKVLVAINILLLASLGNCKAFFKDQYNENKFDDIWKGPADIEIEPFDIILQGEDLSIDKQGEYVCAVREDIAHLVEPKWACWGMEAREEHKYYAISTDQFDYIFDADKDNIYVQFISDIINPVAVGNGTLVLLPEGFDQDTFGKDTPYWLKFGPKKHASNTTIHLEITWKGKRGIWKLNRKPPADETAHLYRFNLNQDGTYGVHVDWHPFAEGKVEEDFDFVDLEAPISNMISGAGFETYMVGNMITNGYVLIADEEQDTFEYGDYIHKHIIERNYYYADSEGRSRGFEEIETEIARDDL</sequence>
<keyword evidence="6" id="KW-1185">Reference proteome</keyword>
<reference evidence="5" key="1">
    <citation type="submission" date="2023-07" db="EMBL/GenBank/DDBJ databases">
        <authorList>
            <consortium name="AG Swart"/>
            <person name="Singh M."/>
            <person name="Singh A."/>
            <person name="Seah K."/>
            <person name="Emmerich C."/>
        </authorList>
    </citation>
    <scope>NUCLEOTIDE SEQUENCE</scope>
    <source>
        <strain evidence="5">DP1</strain>
    </source>
</reference>
<dbReference type="Pfam" id="PF00262">
    <property type="entry name" value="Calreticulin"/>
    <property type="match status" value="1"/>
</dbReference>
<dbReference type="InterPro" id="IPR001580">
    <property type="entry name" value="Calret/calnex"/>
</dbReference>
<comment type="caution">
    <text evidence="5">The sequence shown here is derived from an EMBL/GenBank/DDBJ whole genome shotgun (WGS) entry which is preliminary data.</text>
</comment>
<evidence type="ECO:0000313" key="6">
    <source>
        <dbReference type="Proteomes" id="UP001295684"/>
    </source>
</evidence>
<dbReference type="PANTHER" id="PTHR11073:SF2">
    <property type="entry name" value="CALRETICULIN"/>
    <property type="match status" value="1"/>
</dbReference>
<keyword evidence="4" id="KW-0732">Signal</keyword>
<dbReference type="GO" id="GO:0036503">
    <property type="term" value="P:ERAD pathway"/>
    <property type="evidence" value="ECO:0007669"/>
    <property type="project" value="TreeGrafter"/>
</dbReference>
<dbReference type="Gene3D" id="2.60.120.200">
    <property type="match status" value="1"/>
</dbReference>
<feature type="chain" id="PRO_5041779264" evidence="4">
    <location>
        <begin position="28"/>
        <end position="307"/>
    </location>
</feature>
<keyword evidence="3 4" id="KW-0256">Endoplasmic reticulum</keyword>
<organism evidence="5 6">
    <name type="scientific">Euplotes crassus</name>
    <dbReference type="NCBI Taxonomy" id="5936"/>
    <lineage>
        <taxon>Eukaryota</taxon>
        <taxon>Sar</taxon>
        <taxon>Alveolata</taxon>
        <taxon>Ciliophora</taxon>
        <taxon>Intramacronucleata</taxon>
        <taxon>Spirotrichea</taxon>
        <taxon>Hypotrichia</taxon>
        <taxon>Euplotida</taxon>
        <taxon>Euplotidae</taxon>
        <taxon>Moneuplotes</taxon>
    </lineage>
</organism>
<dbReference type="Proteomes" id="UP001295684">
    <property type="component" value="Unassembled WGS sequence"/>
</dbReference>
<keyword evidence="4" id="KW-0143">Chaperone</keyword>
<evidence type="ECO:0000256" key="3">
    <source>
        <dbReference type="ARBA" id="ARBA00022824"/>
    </source>
</evidence>
<gene>
    <name evidence="5" type="ORF">ECRASSUSDP1_LOCUS17144</name>
</gene>
<protein>
    <submittedName>
        <fullName evidence="5">Uncharacterized protein</fullName>
    </submittedName>
</protein>
<evidence type="ECO:0000256" key="2">
    <source>
        <dbReference type="ARBA" id="ARBA00010983"/>
    </source>
</evidence>
<evidence type="ECO:0000313" key="5">
    <source>
        <dbReference type="EMBL" id="CAI2375780.1"/>
    </source>
</evidence>
<dbReference type="PANTHER" id="PTHR11073">
    <property type="entry name" value="CALRETICULIN AND CALNEXIN"/>
    <property type="match status" value="1"/>
</dbReference>
<comment type="subcellular location">
    <subcellularLocation>
        <location evidence="1">Endoplasmic reticulum</location>
    </subcellularLocation>
</comment>
<dbReference type="GO" id="GO:0005509">
    <property type="term" value="F:calcium ion binding"/>
    <property type="evidence" value="ECO:0007669"/>
    <property type="project" value="InterPro"/>
</dbReference>